<evidence type="ECO:0000256" key="18">
    <source>
        <dbReference type="SAM" id="Phobius"/>
    </source>
</evidence>
<dbReference type="GO" id="GO:0016757">
    <property type="term" value="F:glycosyltransferase activity"/>
    <property type="evidence" value="ECO:0007669"/>
    <property type="project" value="UniProtKB-KW"/>
</dbReference>
<dbReference type="AlphaFoldDB" id="A0A9P0X235"/>
<evidence type="ECO:0000256" key="3">
    <source>
        <dbReference type="ARBA" id="ARBA00006040"/>
    </source>
</evidence>
<keyword evidence="4 17" id="KW-0645">Protease</keyword>
<proteinExistence type="inferred from homology"/>
<feature type="domain" description="Peptidase M3A/M3B catalytic" evidence="19">
    <location>
        <begin position="719"/>
        <end position="1162"/>
    </location>
</feature>
<dbReference type="SUPFAM" id="SSF55486">
    <property type="entry name" value="Metalloproteases ('zincins'), catalytic domain"/>
    <property type="match status" value="1"/>
</dbReference>
<feature type="transmembrane region" description="Helical" evidence="18">
    <location>
        <begin position="108"/>
        <end position="133"/>
    </location>
</feature>
<keyword evidence="6" id="KW-0808">Transferase</keyword>
<keyword evidence="12" id="KW-0809">Transit peptide</keyword>
<dbReference type="InterPro" id="IPR001567">
    <property type="entry name" value="Pept_M3A_M3B_dom"/>
</dbReference>
<evidence type="ECO:0000256" key="12">
    <source>
        <dbReference type="ARBA" id="ARBA00022946"/>
    </source>
</evidence>
<dbReference type="InterPro" id="IPR045090">
    <property type="entry name" value="Pept_M3A_M3B"/>
</dbReference>
<evidence type="ECO:0000259" key="19">
    <source>
        <dbReference type="Pfam" id="PF01432"/>
    </source>
</evidence>
<dbReference type="GO" id="GO:0005789">
    <property type="term" value="C:endoplasmic reticulum membrane"/>
    <property type="evidence" value="ECO:0007669"/>
    <property type="project" value="UniProtKB-SubCell"/>
</dbReference>
<dbReference type="InterPro" id="IPR024077">
    <property type="entry name" value="Neurolysin/TOP_dom2"/>
</dbReference>
<dbReference type="GO" id="GO:0005739">
    <property type="term" value="C:mitochondrion"/>
    <property type="evidence" value="ECO:0007669"/>
    <property type="project" value="UniProtKB-SubCell"/>
</dbReference>
<evidence type="ECO:0000256" key="10">
    <source>
        <dbReference type="ARBA" id="ARBA00022824"/>
    </source>
</evidence>
<comment type="cofactor">
    <cofactor evidence="17">
        <name>Zn(2+)</name>
        <dbReference type="ChEBI" id="CHEBI:29105"/>
    </cofactor>
    <text evidence="17">Binds 1 zinc ion.</text>
</comment>
<keyword evidence="21" id="KW-1185">Reference proteome</keyword>
<evidence type="ECO:0000256" key="6">
    <source>
        <dbReference type="ARBA" id="ARBA00022679"/>
    </source>
</evidence>
<dbReference type="GO" id="GO:0006627">
    <property type="term" value="P:protein processing involved in protein targeting to mitochondrion"/>
    <property type="evidence" value="ECO:0007669"/>
    <property type="project" value="TreeGrafter"/>
</dbReference>
<evidence type="ECO:0000313" key="20">
    <source>
        <dbReference type="EMBL" id="CAH3952041.1"/>
    </source>
</evidence>
<keyword evidence="11 17" id="KW-0862">Zinc</keyword>
<evidence type="ECO:0000256" key="15">
    <source>
        <dbReference type="ARBA" id="ARBA00023128"/>
    </source>
</evidence>
<keyword evidence="13 18" id="KW-1133">Transmembrane helix</keyword>
<dbReference type="InterPro" id="IPR024079">
    <property type="entry name" value="MetalloPept_cat_dom_sf"/>
</dbReference>
<reference evidence="20" key="1">
    <citation type="submission" date="2022-05" db="EMBL/GenBank/DDBJ databases">
        <authorList>
            <person name="Okamura Y."/>
        </authorList>
    </citation>
    <scope>NUCLEOTIDE SEQUENCE</scope>
</reference>
<evidence type="ECO:0000256" key="7">
    <source>
        <dbReference type="ARBA" id="ARBA00022692"/>
    </source>
</evidence>
<comment type="similarity">
    <text evidence="3 17">Belongs to the peptidase M3 family.</text>
</comment>
<evidence type="ECO:0000256" key="4">
    <source>
        <dbReference type="ARBA" id="ARBA00022670"/>
    </source>
</evidence>
<feature type="transmembrane region" description="Helical" evidence="18">
    <location>
        <begin position="220"/>
        <end position="237"/>
    </location>
</feature>
<dbReference type="Proteomes" id="UP001152562">
    <property type="component" value="Unassembled WGS sequence"/>
</dbReference>
<dbReference type="FunFam" id="3.40.390.10:FF:000013">
    <property type="entry name" value="Mitochondrial intermediate peptidase"/>
    <property type="match status" value="1"/>
</dbReference>
<comment type="caution">
    <text evidence="20">The sequence shown here is derived from an EMBL/GenBank/DDBJ whole genome shotgun (WGS) entry which is preliminary data.</text>
</comment>
<evidence type="ECO:0000256" key="14">
    <source>
        <dbReference type="ARBA" id="ARBA00023049"/>
    </source>
</evidence>
<dbReference type="EMBL" id="CALOZG010000002">
    <property type="protein sequence ID" value="CAH3952041.1"/>
    <property type="molecule type" value="Genomic_DNA"/>
</dbReference>
<evidence type="ECO:0000256" key="8">
    <source>
        <dbReference type="ARBA" id="ARBA00022723"/>
    </source>
</evidence>
<keyword evidence="10" id="KW-0256">Endoplasmic reticulum</keyword>
<gene>
    <name evidence="20" type="ORF">PIBRA_LOCUS1473</name>
</gene>
<feature type="transmembrane region" description="Helical" evidence="18">
    <location>
        <begin position="275"/>
        <end position="294"/>
    </location>
</feature>
<evidence type="ECO:0000256" key="1">
    <source>
        <dbReference type="ARBA" id="ARBA00004173"/>
    </source>
</evidence>
<dbReference type="GO" id="GO:0004222">
    <property type="term" value="F:metalloendopeptidase activity"/>
    <property type="evidence" value="ECO:0007669"/>
    <property type="project" value="InterPro"/>
</dbReference>
<feature type="transmembrane region" description="Helical" evidence="18">
    <location>
        <begin position="175"/>
        <end position="199"/>
    </location>
</feature>
<dbReference type="InterPro" id="IPR033851">
    <property type="entry name" value="M3A_MIP"/>
</dbReference>
<dbReference type="Pfam" id="PF03901">
    <property type="entry name" value="Glyco_transf_22"/>
    <property type="match status" value="2"/>
</dbReference>
<dbReference type="Gene3D" id="1.10.1370.10">
    <property type="entry name" value="Neurolysin, domain 3"/>
    <property type="match status" value="1"/>
</dbReference>
<dbReference type="Pfam" id="PF01432">
    <property type="entry name" value="Peptidase_M3"/>
    <property type="match status" value="1"/>
</dbReference>
<sequence length="1182" mass="134249">MFLKGNILKSIKFKNTVPLPFSYWVLVTLRFALTLLPQTGYIHPDEYFQNVEVIAGDIFDVDVARTWEFDPKFPIRNIFIPKLILGPPLFIIRGIGSKIVGFADFHARIFMLVVCGIPMVLLCILVDSAYYGYLTLADIESLQITWSNWVVTPLNFLRYNMDVRKLTKHGIHPRWLHLAVNVPILFNVLGFLAGCAVILNTYRFVKGQYTKMPKIQSIRGLMLLSAITPLAVLSLFPHQEARFIIPILVPLVYLYGNSIHICEVDDMDLKTLKKLLIIVWYGLNIIFAIFFGFIHQGGIYPFINDLHYENNGSYGSHMHVITTHSYSIPTYLLQLESTTKIWKDRTTKHSFTIAPSTFIHKYGSLPMDQLFMNVDEVLTNAEMRYHKYKKKYKLYVVSPCSLEKKLFREASKYQYINLLEHRSYYPHFCTEAFPNFPSKDDKSCVKGSKIISNNAQTDLTVLDRISCFVNQFCLKVFHVKILIDCFYKGSNIMKLIKPIWRASRRGVSTWSPLATAFNTRPTHRPIFDSLKERTGLFNKPELTSFEGFHTLKEQAITATDRLIEEATSNPTRPMVEIFDELSDTLCKVADLAEFVRIAHPQPHFASAAEDACISVSGVVEKLNTHKGLYEALKNSVQTGTSGDKHLAELFLFDFEQSGIQLEENARREVVALNDLILQTGQQFMAGGAKPRRVPRSIVPQNVRQFFSTEGDDIIVSGVYAECEEAAAREAAYRLYLAPDIRQERLLSATLQARHRLAQLCGFQSYADRAIKASTMETSTNVREFLDILSDNLHDRANVDFEAMAKMKRQESPYQKGLMCWDTPYFTHKAKTQLLNVANTDFSPYFSLGGCMEGLNMLCQELYGISLKSEEMLPGESWAPDVYKLAVVHETEGLLGHIYCDLYERAGKPHQDCHFTIQGGKLLPDGTYQNPIVVIMLSLSGGHRGGPALLSAGSVDNLFHEAGHALHSMLGRAPHQHVAGTRCATDLAELPSVLNEYFASSPQVVRRFARHFQTQEPMPEDMLQRLCASKYLFGASEMQLQVFYSVLDQLYHGANASHQQSTTEVLQSAQKQYYGLPYVDNTAWQHRFSHLIGYGAKYYSYLISRALAWSVWRQNFDARPLNRSAGDRLRHAVLRHGGAVEPKVLLGDYLGTEMTPRALATALTDELDYHKDHLDTVFKVMDK</sequence>
<dbReference type="GO" id="GO:0006518">
    <property type="term" value="P:peptide metabolic process"/>
    <property type="evidence" value="ECO:0007669"/>
    <property type="project" value="TreeGrafter"/>
</dbReference>
<feature type="transmembrane region" description="Helical" evidence="18">
    <location>
        <begin position="21"/>
        <end position="42"/>
    </location>
</feature>
<evidence type="ECO:0000256" key="2">
    <source>
        <dbReference type="ARBA" id="ARBA00004477"/>
    </source>
</evidence>
<dbReference type="CDD" id="cd06457">
    <property type="entry name" value="M3A_MIP"/>
    <property type="match status" value="1"/>
</dbReference>
<dbReference type="GO" id="GO:0046872">
    <property type="term" value="F:metal ion binding"/>
    <property type="evidence" value="ECO:0007669"/>
    <property type="project" value="UniProtKB-UniRule"/>
</dbReference>
<accession>A0A9P0X235</accession>
<evidence type="ECO:0000256" key="9">
    <source>
        <dbReference type="ARBA" id="ARBA00022801"/>
    </source>
</evidence>
<dbReference type="PANTHER" id="PTHR11804:SF79">
    <property type="entry name" value="MITOCHONDRIAL INTERMEDIATE PEPTIDASE"/>
    <property type="match status" value="1"/>
</dbReference>
<organism evidence="20 21">
    <name type="scientific">Pieris brassicae</name>
    <name type="common">White butterfly</name>
    <name type="synonym">Large white butterfly</name>
    <dbReference type="NCBI Taxonomy" id="7116"/>
    <lineage>
        <taxon>Eukaryota</taxon>
        <taxon>Metazoa</taxon>
        <taxon>Ecdysozoa</taxon>
        <taxon>Arthropoda</taxon>
        <taxon>Hexapoda</taxon>
        <taxon>Insecta</taxon>
        <taxon>Pterygota</taxon>
        <taxon>Neoptera</taxon>
        <taxon>Endopterygota</taxon>
        <taxon>Lepidoptera</taxon>
        <taxon>Glossata</taxon>
        <taxon>Ditrysia</taxon>
        <taxon>Papilionoidea</taxon>
        <taxon>Pieridae</taxon>
        <taxon>Pierinae</taxon>
        <taxon>Pieris</taxon>
    </lineage>
</organism>
<keyword evidence="15" id="KW-0496">Mitochondrion</keyword>
<feature type="transmembrane region" description="Helical" evidence="18">
    <location>
        <begin position="78"/>
        <end position="96"/>
    </location>
</feature>
<evidence type="ECO:0000256" key="16">
    <source>
        <dbReference type="ARBA" id="ARBA00023136"/>
    </source>
</evidence>
<evidence type="ECO:0000313" key="21">
    <source>
        <dbReference type="Proteomes" id="UP001152562"/>
    </source>
</evidence>
<dbReference type="Gene3D" id="3.40.390.10">
    <property type="entry name" value="Collagenase (Catalytic Domain)"/>
    <property type="match status" value="1"/>
</dbReference>
<evidence type="ECO:0000256" key="13">
    <source>
        <dbReference type="ARBA" id="ARBA00022989"/>
    </source>
</evidence>
<dbReference type="InterPro" id="IPR005599">
    <property type="entry name" value="GPI_mannosylTrfase"/>
</dbReference>
<name>A0A9P0X235_PIEBR</name>
<evidence type="ECO:0000256" key="17">
    <source>
        <dbReference type="RuleBase" id="RU003435"/>
    </source>
</evidence>
<evidence type="ECO:0000256" key="5">
    <source>
        <dbReference type="ARBA" id="ARBA00022676"/>
    </source>
</evidence>
<feature type="transmembrane region" description="Helical" evidence="18">
    <location>
        <begin position="243"/>
        <end position="263"/>
    </location>
</feature>
<keyword evidence="8 17" id="KW-0479">Metal-binding</keyword>
<keyword evidence="16 18" id="KW-0472">Membrane</keyword>
<evidence type="ECO:0000256" key="11">
    <source>
        <dbReference type="ARBA" id="ARBA00022833"/>
    </source>
</evidence>
<keyword evidence="7 18" id="KW-0812">Transmembrane</keyword>
<keyword evidence="5" id="KW-0328">Glycosyltransferase</keyword>
<keyword evidence="14 17" id="KW-0482">Metalloprotease</keyword>
<keyword evidence="9 17" id="KW-0378">Hydrolase</keyword>
<dbReference type="PANTHER" id="PTHR11804">
    <property type="entry name" value="PROTEASE M3 THIMET OLIGOPEPTIDASE-RELATED"/>
    <property type="match status" value="1"/>
</dbReference>
<comment type="subcellular location">
    <subcellularLocation>
        <location evidence="2">Endoplasmic reticulum membrane</location>
        <topology evidence="2">Multi-pass membrane protein</topology>
    </subcellularLocation>
    <subcellularLocation>
        <location evidence="1">Mitochondrion</location>
    </subcellularLocation>
</comment>
<protein>
    <recommendedName>
        <fullName evidence="19">Peptidase M3A/M3B catalytic domain-containing protein</fullName>
    </recommendedName>
</protein>